<dbReference type="InterPro" id="IPR036388">
    <property type="entry name" value="WH-like_DNA-bd_sf"/>
</dbReference>
<dbReference type="Pfam" id="PF09182">
    <property type="entry name" value="PuR_N"/>
    <property type="match status" value="1"/>
</dbReference>
<keyword evidence="2" id="KW-0805">Transcription regulation</keyword>
<dbReference type="InterPro" id="IPR015265">
    <property type="entry name" value="PuR_N"/>
</dbReference>
<dbReference type="PANTHER" id="PTHR43864:SF2">
    <property type="entry name" value="PUR OPERON REPRESSOR"/>
    <property type="match status" value="1"/>
</dbReference>
<evidence type="ECO:0000259" key="6">
    <source>
        <dbReference type="Pfam" id="PF00156"/>
    </source>
</evidence>
<evidence type="ECO:0000256" key="2">
    <source>
        <dbReference type="ARBA" id="ARBA00023015"/>
    </source>
</evidence>
<dbReference type="InterPro" id="IPR000836">
    <property type="entry name" value="PRTase_dom"/>
</dbReference>
<comment type="similarity">
    <text evidence="5">Belongs to the purine/pyrimidine phosphoribosyltransferase family. PurR subfamily.</text>
</comment>
<evidence type="ECO:0000313" key="9">
    <source>
        <dbReference type="Proteomes" id="UP000051085"/>
    </source>
</evidence>
<evidence type="ECO:0000256" key="5">
    <source>
        <dbReference type="ARBA" id="ARBA00049656"/>
    </source>
</evidence>
<dbReference type="InterPro" id="IPR029057">
    <property type="entry name" value="PRTase-like"/>
</dbReference>
<dbReference type="Pfam" id="PF00156">
    <property type="entry name" value="Pribosyltran"/>
    <property type="match status" value="1"/>
</dbReference>
<evidence type="ECO:0000256" key="1">
    <source>
        <dbReference type="ARBA" id="ARBA00011738"/>
    </source>
</evidence>
<dbReference type="SUPFAM" id="SSF53271">
    <property type="entry name" value="PRTase-like"/>
    <property type="match status" value="1"/>
</dbReference>
<dbReference type="GO" id="GO:0003677">
    <property type="term" value="F:DNA binding"/>
    <property type="evidence" value="ECO:0007669"/>
    <property type="project" value="UniProtKB-KW"/>
</dbReference>
<evidence type="ECO:0000256" key="3">
    <source>
        <dbReference type="ARBA" id="ARBA00023125"/>
    </source>
</evidence>
<keyword evidence="4" id="KW-0804">Transcription</keyword>
<dbReference type="GO" id="GO:0045982">
    <property type="term" value="P:negative regulation of purine nucleobase metabolic process"/>
    <property type="evidence" value="ECO:0007669"/>
    <property type="project" value="InterPro"/>
</dbReference>
<dbReference type="AlphaFoldDB" id="A0A922TKJ2"/>
<dbReference type="Gene3D" id="3.40.50.2020">
    <property type="match status" value="1"/>
</dbReference>
<name>A0A922TKJ2_9LACO</name>
<dbReference type="CDD" id="cd06223">
    <property type="entry name" value="PRTases_typeI"/>
    <property type="match status" value="1"/>
</dbReference>
<gene>
    <name evidence="8" type="ORF">FD34_GL001358</name>
</gene>
<organism evidence="8 9">
    <name type="scientific">Limosilactobacillus pontis DSM 8475</name>
    <dbReference type="NCBI Taxonomy" id="1423794"/>
    <lineage>
        <taxon>Bacteria</taxon>
        <taxon>Bacillati</taxon>
        <taxon>Bacillota</taxon>
        <taxon>Bacilli</taxon>
        <taxon>Lactobacillales</taxon>
        <taxon>Lactobacillaceae</taxon>
        <taxon>Limosilactobacillus</taxon>
    </lineage>
</organism>
<reference evidence="8 9" key="1">
    <citation type="journal article" date="2015" name="Genome Announc.">
        <title>Expanding the biotechnology potential of lactobacilli through comparative genomics of 213 strains and associated genera.</title>
        <authorList>
            <person name="Sun Z."/>
            <person name="Harris H.M."/>
            <person name="McCann A."/>
            <person name="Guo C."/>
            <person name="Argimon S."/>
            <person name="Zhang W."/>
            <person name="Yang X."/>
            <person name="Jeffery I.B."/>
            <person name="Cooney J.C."/>
            <person name="Kagawa T.F."/>
            <person name="Liu W."/>
            <person name="Song Y."/>
            <person name="Salvetti E."/>
            <person name="Wrobel A."/>
            <person name="Rasinkangas P."/>
            <person name="Parkhill J."/>
            <person name="Rea M.C."/>
            <person name="O'Sullivan O."/>
            <person name="Ritari J."/>
            <person name="Douillard F.P."/>
            <person name="Paul Ross R."/>
            <person name="Yang R."/>
            <person name="Briner A.E."/>
            <person name="Felis G.E."/>
            <person name="de Vos W.M."/>
            <person name="Barrangou R."/>
            <person name="Klaenhammer T.R."/>
            <person name="Caufield P.W."/>
            <person name="Cui Y."/>
            <person name="Zhang H."/>
            <person name="O'Toole P.W."/>
        </authorList>
    </citation>
    <scope>NUCLEOTIDE SEQUENCE [LARGE SCALE GENOMIC DNA]</scope>
    <source>
        <strain evidence="8 9">DSM 8475</strain>
    </source>
</reference>
<dbReference type="InterPro" id="IPR050118">
    <property type="entry name" value="Pur/Pyrimidine_PRTase"/>
</dbReference>
<dbReference type="Gene3D" id="1.10.10.10">
    <property type="entry name" value="Winged helix-like DNA-binding domain superfamily/Winged helix DNA-binding domain"/>
    <property type="match status" value="1"/>
</dbReference>
<evidence type="ECO:0000256" key="4">
    <source>
        <dbReference type="ARBA" id="ARBA00023163"/>
    </source>
</evidence>
<dbReference type="SUPFAM" id="SSF46785">
    <property type="entry name" value="Winged helix' DNA-binding domain"/>
    <property type="match status" value="1"/>
</dbReference>
<dbReference type="InterPro" id="IPR010078">
    <property type="entry name" value="PurR_Bsub"/>
</dbReference>
<sequence>MTRYLMEHPRTLVSLKVFSERYGSAKSSISEDLSIVKHTFHTWGEGRLETIPGASGGAVLTPFYSKENAQRAIDNLVAAVNDDSRLLPGGYVYLSDLIGRPDILRQVGRLIATQYVDKDVDVIMTVETKGIPIAQSVAMYMNKPFVIVRNSSHITEGPTVSVNYVSGSVRRIKKMELSRRTLSAGANVVVVDDFMKGGGTLNGMHSLIKEFDANLVGMTVLAEGNATNGKRLVDNCTALIKVDAEDGETKSITARPGNFMTTVFD</sequence>
<protein>
    <submittedName>
        <fullName evidence="8">Pur operon repressor purr</fullName>
    </submittedName>
</protein>
<feature type="domain" description="Bacterial purine repressor N-terminal" evidence="7">
    <location>
        <begin position="1"/>
        <end position="62"/>
    </location>
</feature>
<proteinExistence type="inferred from homology"/>
<accession>A0A922TKJ2</accession>
<comment type="subunit">
    <text evidence="1">Homodimer.</text>
</comment>
<dbReference type="PANTHER" id="PTHR43864">
    <property type="entry name" value="HYPOXANTHINE/GUANINE PHOSPHORIBOSYLTRANSFERASE"/>
    <property type="match status" value="1"/>
</dbReference>
<evidence type="ECO:0000313" key="8">
    <source>
        <dbReference type="EMBL" id="KRM37372.1"/>
    </source>
</evidence>
<dbReference type="GO" id="GO:0045892">
    <property type="term" value="P:negative regulation of DNA-templated transcription"/>
    <property type="evidence" value="ECO:0007669"/>
    <property type="project" value="InterPro"/>
</dbReference>
<feature type="domain" description="Phosphoribosyltransferase" evidence="6">
    <location>
        <begin position="101"/>
        <end position="231"/>
    </location>
</feature>
<evidence type="ECO:0000259" key="7">
    <source>
        <dbReference type="Pfam" id="PF09182"/>
    </source>
</evidence>
<dbReference type="EMBL" id="AZGO01000037">
    <property type="protein sequence ID" value="KRM37372.1"/>
    <property type="molecule type" value="Genomic_DNA"/>
</dbReference>
<keyword evidence="3" id="KW-0238">DNA-binding</keyword>
<dbReference type="NCBIfam" id="TIGR01743">
    <property type="entry name" value="purR_Bsub"/>
    <property type="match status" value="1"/>
</dbReference>
<dbReference type="InterPro" id="IPR036390">
    <property type="entry name" value="WH_DNA-bd_sf"/>
</dbReference>
<comment type="caution">
    <text evidence="8">The sequence shown here is derived from an EMBL/GenBank/DDBJ whole genome shotgun (WGS) entry which is preliminary data.</text>
</comment>
<dbReference type="Proteomes" id="UP000051085">
    <property type="component" value="Unassembled WGS sequence"/>
</dbReference>